<protein>
    <recommendedName>
        <fullName evidence="2">CHAT domain-containing protein</fullName>
    </recommendedName>
</protein>
<dbReference type="EMBL" id="JACIFZ010000009">
    <property type="protein sequence ID" value="MBB4224883.1"/>
    <property type="molecule type" value="Genomic_DNA"/>
</dbReference>
<dbReference type="RefSeq" id="WP_184641747.1">
    <property type="nucleotide sequence ID" value="NZ_JACIFZ010000009.1"/>
</dbReference>
<proteinExistence type="predicted"/>
<dbReference type="NCBIfam" id="NF041121">
    <property type="entry name" value="SAV_2336_NTERM"/>
    <property type="match status" value="1"/>
</dbReference>
<feature type="compositionally biased region" description="Polar residues" evidence="1">
    <location>
        <begin position="41"/>
        <end position="57"/>
    </location>
</feature>
<gene>
    <name evidence="3" type="ORF">GGD71_005692</name>
</gene>
<dbReference type="Gene3D" id="3.40.50.450">
    <property type="match status" value="1"/>
</dbReference>
<reference evidence="3 4" key="1">
    <citation type="submission" date="2020-08" db="EMBL/GenBank/DDBJ databases">
        <title>Genomic Encyclopedia of Type Strains, Phase IV (KMG-V): Genome sequencing to study the core and pangenomes of soil and plant-associated prokaryotes.</title>
        <authorList>
            <person name="Whitman W."/>
        </authorList>
    </citation>
    <scope>NUCLEOTIDE SEQUENCE [LARGE SCALE GENOMIC DNA]</scope>
    <source>
        <strain evidence="3 4">34/80</strain>
    </source>
</reference>
<comment type="caution">
    <text evidence="3">The sequence shown here is derived from an EMBL/GenBank/DDBJ whole genome shotgun (WGS) entry which is preliminary data.</text>
</comment>
<dbReference type="Proteomes" id="UP000524450">
    <property type="component" value="Unassembled WGS sequence"/>
</dbReference>
<dbReference type="Pfam" id="PF12770">
    <property type="entry name" value="CHAT"/>
    <property type="match status" value="1"/>
</dbReference>
<dbReference type="SUPFAM" id="SSF102405">
    <property type="entry name" value="MCP/YpsA-like"/>
    <property type="match status" value="1"/>
</dbReference>
<evidence type="ECO:0000313" key="4">
    <source>
        <dbReference type="Proteomes" id="UP000524450"/>
    </source>
</evidence>
<feature type="region of interest" description="Disordered" evidence="1">
    <location>
        <begin position="35"/>
        <end position="96"/>
    </location>
</feature>
<feature type="compositionally biased region" description="Basic and acidic residues" evidence="1">
    <location>
        <begin position="72"/>
        <end position="82"/>
    </location>
</feature>
<dbReference type="InterPro" id="IPR047738">
    <property type="entry name" value="SAV_2336-like_N"/>
</dbReference>
<evidence type="ECO:0000256" key="1">
    <source>
        <dbReference type="SAM" id="MobiDB-lite"/>
    </source>
</evidence>
<sequence>MDIGALIHRLRAAGLEVDWPDLRDMLWLAPKLTPLRRPTPQEATSTVKPPSHSSPAETTPDAGSKGHSSVSRGREGATDAERTAAYASGGKGGGASARRIQLRGAPALPQALAIARALRPLSRRRAGKRLELDERATAEFIAETGCRGAVWRPARERWFDIVVAVDDVPSLAAWGPTVSRFERLLRRQGGFRDVRTVLLRLQEERVATFGPDGREVPISALQDRDSRRIVIVVSDCTALAWRDGRMGVWMQAVGRHAPVAVAQLLPQSLWPNTAIGFVELQTRSPRLGAAASEMRVKLPSWADGEPGLVVPVVALEPAAIGAWARMMSAAGEAWNPAALLPLPDADQDKAPADDPRTEAERLARFRASATPEAQRLAAYFSVVRPLNPPVMRVIHWAMAPESGAVALAQVFLAGILYPVALSEPPTNADDKEYDFHSGLREQLAQTLTRAEFVQINLALYDYLQQKSGTDFDFFALLEDPAGTAQLPAAALPFVQSSREFARRFGGTTPSSARSTSLDLREPVAELRITREGDRLDFVYRSPKGQLTLRHGLPRGIAGLLSRALQLGTFESLEQLAQVAVPAGLCESTAIGQGPRLVELVVDEAIDLLPWEFLLGTPRVGVESLAIERGLTRRPLRARPHIPTAFEESAQVLIVADPPTNQKNLPSLPGARHEADSIAALLERALSAGSVRKLVAGSAIDVLANLLSAAPRVLHIASHSRLRTGTGFENELSNSSMADRVEILLDQDSRLTLREFESLERMPELVFLGTHYTAAMAPDLIRLGAQAIVGCFGQLNDEPARDFAIAFYEALARGLTLIEAMREARQQCWHKHPSDPTWGLFQCYGDPSWRLLKRPSATIIAPEGIPPVEATGPRAWVLIAGTGDKSKLSSKLARTCEALGVGLARGGYGLVTGAWPGVDQAVIRSFVDELELDVPNVSLAPRLMHVMPRSRKAPTEAGQLKRVTNGEEEYTESIRQAQFVILVGGSGGTLEIGKRARAAGRPVLPLADTGGAARKFHRQLMTDQETSRSGQATPMNLKVLEAPAPDVVAHALDTLELLTRQLSNLQPAA</sequence>
<dbReference type="AlphaFoldDB" id="A0A840FS67"/>
<evidence type="ECO:0000313" key="3">
    <source>
        <dbReference type="EMBL" id="MBB4224883.1"/>
    </source>
</evidence>
<evidence type="ECO:0000259" key="2">
    <source>
        <dbReference type="Pfam" id="PF12770"/>
    </source>
</evidence>
<accession>A0A840FS67</accession>
<organism evidence="3 4">
    <name type="scientific">Variovorax guangxiensis</name>
    <dbReference type="NCBI Taxonomy" id="1775474"/>
    <lineage>
        <taxon>Bacteria</taxon>
        <taxon>Pseudomonadati</taxon>
        <taxon>Pseudomonadota</taxon>
        <taxon>Betaproteobacteria</taxon>
        <taxon>Burkholderiales</taxon>
        <taxon>Comamonadaceae</taxon>
        <taxon>Variovorax</taxon>
    </lineage>
</organism>
<feature type="domain" description="CHAT" evidence="2">
    <location>
        <begin position="572"/>
        <end position="845"/>
    </location>
</feature>
<dbReference type="InterPro" id="IPR024983">
    <property type="entry name" value="CHAT_dom"/>
</dbReference>
<name>A0A840FS67_9BURK</name>